<protein>
    <submittedName>
        <fullName evidence="3">Vegetative incompatibility protein HET-E-1</fullName>
    </submittedName>
</protein>
<dbReference type="Proteomes" id="UP000613401">
    <property type="component" value="Unassembled WGS sequence"/>
</dbReference>
<dbReference type="GeneID" id="69007597"/>
<feature type="domain" description="DUF8212" evidence="2">
    <location>
        <begin position="157"/>
        <end position="181"/>
    </location>
</feature>
<sequence>MRLLHTSELNLTDFNAILSHTWADGEVLFADLQRDPTVAKDLGCEWIWIDTCCIDKSSSAEISEAINSMFRWYKESDICIAYLGIGSRKGLTERIAEATGIHTKYTMFPPSPISQASVAERMFWASRRETRRAEDIAYCLLGIFDVNMSLIYGEGRNAFRRLQESIMQKTDDQSIFAWGERKGISTLLLTKTWRLFLADHPKAFRQSANIIPFETPFTKSRIRVNHDGVTIQSPMREAIHHPYEEQDSENRCLLLAPLLCQYQDDPLNCIALMLTCDKIRKPVQDSNSAPKSYYRLGNEVSLAPKRMWIPENLFPAFLSYKLSLVTEMSNTRERCIIEIAAFISCQTFNQLHRSTGAVTVDLGAQTCSSLFSETFHLGVLQLVHLEWNSSRNVTLILQVLYFRSSRRDLGQFPDSKYSFTA</sequence>
<evidence type="ECO:0000313" key="4">
    <source>
        <dbReference type="Proteomes" id="UP000613401"/>
    </source>
</evidence>
<reference evidence="3" key="2">
    <citation type="submission" date="2020-03" db="EMBL/GenBank/DDBJ databases">
        <authorList>
            <person name="Fu F.-F."/>
            <person name="Chen J."/>
        </authorList>
    </citation>
    <scope>NUCLEOTIDE SEQUENCE</scope>
    <source>
        <strain evidence="3">Lc1</strain>
    </source>
</reference>
<gene>
    <name evidence="3" type="ORF">GCG54_00000425</name>
</gene>
<organism evidence="3 4">
    <name type="scientific">Colletotrichum gloeosporioides</name>
    <name type="common">Anthracnose fungus</name>
    <name type="synonym">Glomerella cingulata</name>
    <dbReference type="NCBI Taxonomy" id="474922"/>
    <lineage>
        <taxon>Eukaryota</taxon>
        <taxon>Fungi</taxon>
        <taxon>Dikarya</taxon>
        <taxon>Ascomycota</taxon>
        <taxon>Pezizomycotina</taxon>
        <taxon>Sordariomycetes</taxon>
        <taxon>Hypocreomycetidae</taxon>
        <taxon>Glomerellales</taxon>
        <taxon>Glomerellaceae</taxon>
        <taxon>Colletotrichum</taxon>
        <taxon>Colletotrichum gloeosporioides species complex</taxon>
    </lineage>
</organism>
<feature type="domain" description="Heterokaryon incompatibility" evidence="1">
    <location>
        <begin position="37"/>
        <end position="98"/>
    </location>
</feature>
<dbReference type="PANTHER" id="PTHR10622:SF10">
    <property type="entry name" value="HET DOMAIN-CONTAINING PROTEIN"/>
    <property type="match status" value="1"/>
</dbReference>
<evidence type="ECO:0000259" key="1">
    <source>
        <dbReference type="Pfam" id="PF06985"/>
    </source>
</evidence>
<dbReference type="InterPro" id="IPR058525">
    <property type="entry name" value="DUF8212"/>
</dbReference>
<dbReference type="InterPro" id="IPR010730">
    <property type="entry name" value="HET"/>
</dbReference>
<evidence type="ECO:0000313" key="3">
    <source>
        <dbReference type="EMBL" id="KAF3810379.1"/>
    </source>
</evidence>
<dbReference type="RefSeq" id="XP_045269538.1">
    <property type="nucleotide sequence ID" value="XM_045400563.1"/>
</dbReference>
<accession>A0A8H4FRD9</accession>
<evidence type="ECO:0000259" key="2">
    <source>
        <dbReference type="Pfam" id="PF26640"/>
    </source>
</evidence>
<proteinExistence type="predicted"/>
<dbReference type="Pfam" id="PF26640">
    <property type="entry name" value="DUF8212"/>
    <property type="match status" value="1"/>
</dbReference>
<dbReference type="AlphaFoldDB" id="A0A8H4FRD9"/>
<reference evidence="3" key="1">
    <citation type="journal article" date="2020" name="Phytopathology">
        <title>Genome sequence and comparative analysis of Colletotrichum gloeosporioides isolated from Liriodendron leaves.</title>
        <authorList>
            <person name="Fu F.F."/>
            <person name="Hao Z."/>
            <person name="Wang P."/>
            <person name="Lu Y."/>
            <person name="Xue L.J."/>
            <person name="Wei G."/>
            <person name="Tian Y."/>
            <person name="Baishi H."/>
            <person name="Xu H."/>
            <person name="Shi J."/>
            <person name="Cheng T."/>
            <person name="Wang G."/>
            <person name="Yi Y."/>
            <person name="Chen J."/>
        </authorList>
    </citation>
    <scope>NUCLEOTIDE SEQUENCE</scope>
    <source>
        <strain evidence="3">Lc1</strain>
    </source>
</reference>
<dbReference type="PANTHER" id="PTHR10622">
    <property type="entry name" value="HET DOMAIN-CONTAINING PROTEIN"/>
    <property type="match status" value="1"/>
</dbReference>
<dbReference type="EMBL" id="WVTB01000012">
    <property type="protein sequence ID" value="KAF3810379.1"/>
    <property type="molecule type" value="Genomic_DNA"/>
</dbReference>
<keyword evidence="4" id="KW-1185">Reference proteome</keyword>
<comment type="caution">
    <text evidence="3">The sequence shown here is derived from an EMBL/GenBank/DDBJ whole genome shotgun (WGS) entry which is preliminary data.</text>
</comment>
<dbReference type="Pfam" id="PF06985">
    <property type="entry name" value="HET"/>
    <property type="match status" value="1"/>
</dbReference>
<name>A0A8H4FRD9_COLGL</name>